<dbReference type="Gene3D" id="3.30.1370.120">
    <property type="match status" value="2"/>
</dbReference>
<dbReference type="GO" id="GO:0030254">
    <property type="term" value="P:protein secretion by the type III secretion system"/>
    <property type="evidence" value="ECO:0007669"/>
    <property type="project" value="UniProtKB-UniRule"/>
</dbReference>
<keyword evidence="3 10" id="KW-0813">Transport</keyword>
<evidence type="ECO:0000256" key="8">
    <source>
        <dbReference type="ARBA" id="ARBA00023136"/>
    </source>
</evidence>
<sequence>MTINTICAKLIILFAVVTFFFSPVTGADISVDSGYVARNDSLNSFFEAMSAKLNKSVIVSKMASRKKISGDFNFSKPDVLLNNLSKQLGLIWYSDDNVIYIYDSSEIRNAVIYLKNLSFAEFNGFLKRSGLYDSRYPLRGDERQGVFYLSGPPVFVNLVTKAAALMDKKDNDIQMGRLKIGVFRLNNTFVNDRTYQLRDKKIVIPGISTVVDKLLAGESQTLTAMAGGRQLTSSGFSSASVTSELEADNGDMPAYEPESGNAEGNTESVSVGGMKVISYPDTNSLLVKGSAEQVNFIGSLIKVLDVAKRHVELSLWIIDLNKSDLEQLGATWSGKGNAGSQLDIALNQTLVSTLDGVNFIASVYALEKKNQARVVSKPVLMTQENVPAIFDNNRTFYTKLIGERNSSLAHVTYGTMISVLPRFSADGEIEMSLDIEDGNGERKSASGSEDNDVLPEVGRTHISTVARVPQGKSLLIGGYTRDSSTMNEQQIPLLGDIPLIGGLFRYKNQSQNNVVRVFLIQPKEILEPLSPDADVFTSELMQKSNMDRNRDPLDKWVLNYLNRGKNMSDGK</sequence>
<dbReference type="PRINTS" id="PR01337">
    <property type="entry name" value="TYPE3OMGPROT"/>
</dbReference>
<accession>A0A759QPX1</accession>
<gene>
    <name evidence="10" type="primary">sctC</name>
    <name evidence="16" type="ORF">G8W59_004230</name>
</gene>
<dbReference type="InterPro" id="IPR005644">
    <property type="entry name" value="NolW-like"/>
</dbReference>
<comment type="subcellular location">
    <subcellularLocation>
        <location evidence="1 10 11">Cell outer membrane</location>
    </subcellularLocation>
</comment>
<dbReference type="AlphaFoldDB" id="A0A759QPX1"/>
<dbReference type="GO" id="GO:0015627">
    <property type="term" value="C:type II protein secretion system complex"/>
    <property type="evidence" value="ECO:0007669"/>
    <property type="project" value="TreeGrafter"/>
</dbReference>
<feature type="domain" description="NolW-like" evidence="14">
    <location>
        <begin position="110"/>
        <end position="169"/>
    </location>
</feature>
<evidence type="ECO:0000256" key="5">
    <source>
        <dbReference type="ARBA" id="ARBA00022927"/>
    </source>
</evidence>
<keyword evidence="5 10" id="KW-0653">Protein transport</keyword>
<evidence type="ECO:0000256" key="3">
    <source>
        <dbReference type="ARBA" id="ARBA00022448"/>
    </source>
</evidence>
<keyword evidence="4 10" id="KW-0732">Signal</keyword>
<comment type="similarity">
    <text evidence="2 10">Belongs to the bacterial secretin family. T3SS SctC subfamily.</text>
</comment>
<dbReference type="GO" id="GO:0009279">
    <property type="term" value="C:cell outer membrane"/>
    <property type="evidence" value="ECO:0007669"/>
    <property type="project" value="UniProtKB-SubCell"/>
</dbReference>
<evidence type="ECO:0000256" key="11">
    <source>
        <dbReference type="RuleBase" id="RU004004"/>
    </source>
</evidence>
<dbReference type="Pfam" id="PF03958">
    <property type="entry name" value="Secretin_N"/>
    <property type="match status" value="2"/>
</dbReference>
<evidence type="ECO:0000259" key="13">
    <source>
        <dbReference type="Pfam" id="PF00263"/>
    </source>
</evidence>
<reference evidence="16" key="1">
    <citation type="journal article" date="2018" name="Genome Biol.">
        <title>SKESA: strategic k-mer extension for scrupulous assemblies.</title>
        <authorList>
            <person name="Souvorov A."/>
            <person name="Agarwala R."/>
            <person name="Lipman D.J."/>
        </authorList>
    </citation>
    <scope>NUCLEOTIDE SEQUENCE</scope>
    <source>
        <strain evidence="16">MA.CK_94/00000542</strain>
    </source>
</reference>
<feature type="domain" description="Type II/III secretion system secretin-like" evidence="13">
    <location>
        <begin position="365"/>
        <end position="523"/>
    </location>
</feature>
<evidence type="ECO:0000313" key="16">
    <source>
        <dbReference type="EMBL" id="HAG1892165.1"/>
    </source>
</evidence>
<dbReference type="InterPro" id="IPR049034">
    <property type="entry name" value="T3S_SPI-1_N0"/>
</dbReference>
<dbReference type="InterPro" id="IPR050810">
    <property type="entry name" value="Bact_Secretion_Sys_Channel"/>
</dbReference>
<dbReference type="NCBIfam" id="TIGR02516">
    <property type="entry name" value="type_III_yscC"/>
    <property type="match status" value="1"/>
</dbReference>
<feature type="domain" description="NolW-like" evidence="14">
    <location>
        <begin position="182"/>
        <end position="309"/>
    </location>
</feature>
<protein>
    <recommendedName>
        <fullName evidence="10">Type 3 secretion system secretin</fullName>
        <shortName evidence="10">T3SS secretin</shortName>
    </recommendedName>
</protein>
<dbReference type="Pfam" id="PF00263">
    <property type="entry name" value="Secretin"/>
    <property type="match status" value="1"/>
</dbReference>
<dbReference type="InterPro" id="IPR003522">
    <property type="entry name" value="T3SS_OM_pore_YscC"/>
</dbReference>
<evidence type="ECO:0000256" key="12">
    <source>
        <dbReference type="SAM" id="MobiDB-lite"/>
    </source>
</evidence>
<keyword evidence="6 10" id="KW-0811">Translocation</keyword>
<dbReference type="Pfam" id="PF21304">
    <property type="entry name" value="T3S_SPI-1_N0"/>
    <property type="match status" value="1"/>
</dbReference>
<dbReference type="InterPro" id="IPR038591">
    <property type="entry name" value="NolW-like_sf"/>
</dbReference>
<feature type="region of interest" description="Disordered" evidence="12">
    <location>
        <begin position="248"/>
        <end position="267"/>
    </location>
</feature>
<evidence type="ECO:0000259" key="14">
    <source>
        <dbReference type="Pfam" id="PF03958"/>
    </source>
</evidence>
<dbReference type="HAMAP" id="MF_02219">
    <property type="entry name" value="Type_III_secretin"/>
    <property type="match status" value="1"/>
</dbReference>
<dbReference type="PANTHER" id="PTHR30332:SF5">
    <property type="entry name" value="SPI-1 TYPE 3 SECRETION SYSTEM SECRETIN"/>
    <property type="match status" value="1"/>
</dbReference>
<feature type="domain" description="SPI-1 type 3 secretion system secretin N0" evidence="15">
    <location>
        <begin position="35"/>
        <end position="103"/>
    </location>
</feature>
<evidence type="ECO:0000256" key="1">
    <source>
        <dbReference type="ARBA" id="ARBA00004442"/>
    </source>
</evidence>
<dbReference type="PROSITE" id="PS00875">
    <property type="entry name" value="T2SP_D"/>
    <property type="match status" value="1"/>
</dbReference>
<evidence type="ECO:0000256" key="10">
    <source>
        <dbReference type="HAMAP-Rule" id="MF_02219"/>
    </source>
</evidence>
<keyword evidence="7" id="KW-0843">Virulence</keyword>
<comment type="caution">
    <text evidence="16">The sequence shown here is derived from an EMBL/GenBank/DDBJ whole genome shotgun (WGS) entry which is preliminary data.</text>
</comment>
<dbReference type="EMBL" id="DAAXOJ010000008">
    <property type="protein sequence ID" value="HAG1892165.1"/>
    <property type="molecule type" value="Genomic_DNA"/>
</dbReference>
<name>A0A759QPX1_SALER</name>
<dbReference type="InterPro" id="IPR004845">
    <property type="entry name" value="T2SS_GspD_CS"/>
</dbReference>
<evidence type="ECO:0000256" key="6">
    <source>
        <dbReference type="ARBA" id="ARBA00023010"/>
    </source>
</evidence>
<evidence type="ECO:0000256" key="4">
    <source>
        <dbReference type="ARBA" id="ARBA00022729"/>
    </source>
</evidence>
<dbReference type="InterPro" id="IPR004846">
    <property type="entry name" value="T2SS/T3SS_dom"/>
</dbReference>
<organism evidence="16">
    <name type="scientific">Salmonella enterica</name>
    <name type="common">Salmonella choleraesuis</name>
    <dbReference type="NCBI Taxonomy" id="28901"/>
    <lineage>
        <taxon>Bacteria</taxon>
        <taxon>Pseudomonadati</taxon>
        <taxon>Pseudomonadota</taxon>
        <taxon>Gammaproteobacteria</taxon>
        <taxon>Enterobacterales</taxon>
        <taxon>Enterobacteriaceae</taxon>
        <taxon>Salmonella</taxon>
    </lineage>
</organism>
<dbReference type="GO" id="GO:0030257">
    <property type="term" value="C:type III protein secretion system complex"/>
    <property type="evidence" value="ECO:0007669"/>
    <property type="project" value="UniProtKB-UniRule"/>
</dbReference>
<evidence type="ECO:0000256" key="2">
    <source>
        <dbReference type="ARBA" id="ARBA00007032"/>
    </source>
</evidence>
<keyword evidence="9 10" id="KW-0998">Cell outer membrane</keyword>
<proteinExistence type="inferred from homology"/>
<keyword evidence="8 10" id="KW-0472">Membrane</keyword>
<dbReference type="PANTHER" id="PTHR30332">
    <property type="entry name" value="PROBABLE GENERAL SECRETION PATHWAY PROTEIN D"/>
    <property type="match status" value="1"/>
</dbReference>
<evidence type="ECO:0000256" key="9">
    <source>
        <dbReference type="ARBA" id="ARBA00023237"/>
    </source>
</evidence>
<evidence type="ECO:0000259" key="15">
    <source>
        <dbReference type="Pfam" id="PF21304"/>
    </source>
</evidence>
<evidence type="ECO:0000256" key="7">
    <source>
        <dbReference type="ARBA" id="ARBA00023026"/>
    </source>
</evidence>
<comment type="function">
    <text evidence="10">Component of the type III secretion system (T3SS), also called injectisome, which is used to inject bacterial effector proteins into eukaryotic host cells. Forms a ring-shaped multimeric structure with an apparent central pore in the outer membrane.</text>
</comment>
<reference evidence="16" key="2">
    <citation type="submission" date="2020-02" db="EMBL/GenBank/DDBJ databases">
        <authorList>
            <consortium name="NCBI Pathogen Detection Project"/>
        </authorList>
    </citation>
    <scope>NUCLEOTIDE SEQUENCE</scope>
    <source>
        <strain evidence="16">MA.CK_94/00000542</strain>
    </source>
</reference>
<comment type="subunit">
    <text evidence="10">The core secretion machinery of the T3SS is composed of approximately 20 different proteins, including cytoplasmic components, a base, an export apparatus and a needle. This subunit is part of the base, which anchors the injectisome in the bacterial cell envelope. Forms a stable homooligomeric complex.</text>
</comment>
<dbReference type="Gene3D" id="3.55.50.30">
    <property type="match status" value="1"/>
</dbReference>